<organism evidence="4 5">
    <name type="scientific">Schaalia cardiffensis F0333</name>
    <dbReference type="NCBI Taxonomy" id="888050"/>
    <lineage>
        <taxon>Bacteria</taxon>
        <taxon>Bacillati</taxon>
        <taxon>Actinomycetota</taxon>
        <taxon>Actinomycetes</taxon>
        <taxon>Actinomycetales</taxon>
        <taxon>Actinomycetaceae</taxon>
        <taxon>Schaalia</taxon>
    </lineage>
</organism>
<name>N6WBS4_9ACTO</name>
<reference evidence="4 5" key="1">
    <citation type="submission" date="2013-03" db="EMBL/GenBank/DDBJ databases">
        <title>Reference genome for the Human Microbiome Project.</title>
        <authorList>
            <person name="Aqrawi P."/>
            <person name="Ayvaz T."/>
            <person name="Bess C."/>
            <person name="Blankenburg K."/>
            <person name="Coyle M."/>
            <person name="Deng J."/>
            <person name="Forbes L."/>
            <person name="Fowler G."/>
            <person name="Francisco L."/>
            <person name="Fu Q."/>
            <person name="Gibbs R."/>
            <person name="Gross S."/>
            <person name="Gubbala S."/>
            <person name="Hale W."/>
            <person name="Hemphill L."/>
            <person name="Highlander S."/>
            <person name="Hirani K."/>
            <person name="Jackson L."/>
            <person name="Jakkamsetti A."/>
            <person name="Javaid M."/>
            <person name="Jayaseelan J.C."/>
            <person name="Jiang H."/>
            <person name="Joshi V."/>
            <person name="Korchina V."/>
            <person name="Kovar C."/>
            <person name="Lara F."/>
            <person name="Lee S."/>
            <person name="Liu Y."/>
            <person name="Mata R."/>
            <person name="Mathew T."/>
            <person name="Munidasa M."/>
            <person name="Muzny D."/>
            <person name="Nazareth L."/>
            <person name="Ngo R."/>
            <person name="Nguyen L."/>
            <person name="Nguyen N."/>
            <person name="Okwuonu G."/>
            <person name="Ongeri F."/>
            <person name="Palculict T."/>
            <person name="Patil S."/>
            <person name="Petrosino J."/>
            <person name="Pham C."/>
            <person name="Pham P."/>
            <person name="Pu L.-L."/>
            <person name="Qin X."/>
            <person name="Qu J."/>
            <person name="Reid J."/>
            <person name="Ross M."/>
            <person name="Ruth R."/>
            <person name="Saada N."/>
            <person name="San Lucas F."/>
            <person name="Santibanez J."/>
            <person name="Shang Y."/>
            <person name="Simmons D."/>
            <person name="Song X.-Z."/>
            <person name="Tang L.-Y."/>
            <person name="Thornton R."/>
            <person name="Warren J."/>
            <person name="Weissenberger G."/>
            <person name="Wilczek-Boney K."/>
            <person name="Worley K."/>
            <person name="Youmans B."/>
            <person name="Zhang J."/>
            <person name="Zhang L."/>
            <person name="Zhao Z."/>
            <person name="Zhou C."/>
            <person name="Zhu D."/>
            <person name="Zhu Y."/>
        </authorList>
    </citation>
    <scope>NUCLEOTIDE SEQUENCE [LARGE SCALE GENOMIC DNA]</scope>
    <source>
        <strain evidence="4 5">F0333</strain>
    </source>
</reference>
<dbReference type="SUPFAM" id="SSF102405">
    <property type="entry name" value="MCP/YpsA-like"/>
    <property type="match status" value="1"/>
</dbReference>
<dbReference type="RefSeq" id="WP_005964085.1">
    <property type="nucleotide sequence ID" value="NZ_CP040505.1"/>
</dbReference>
<evidence type="ECO:0000259" key="2">
    <source>
        <dbReference type="Pfam" id="PF02481"/>
    </source>
</evidence>
<dbReference type="AlphaFoldDB" id="N6WBS4"/>
<dbReference type="NCBIfam" id="TIGR00732">
    <property type="entry name" value="dprA"/>
    <property type="match status" value="1"/>
</dbReference>
<dbReference type="HOGENOM" id="CLU_029601_2_3_11"/>
<dbReference type="Gene3D" id="3.40.50.450">
    <property type="match status" value="1"/>
</dbReference>
<dbReference type="PATRIC" id="fig|888050.3.peg.1500"/>
<feature type="domain" description="DprA winged helix" evidence="3">
    <location>
        <begin position="319"/>
        <end position="369"/>
    </location>
</feature>
<proteinExistence type="inferred from homology"/>
<evidence type="ECO:0000313" key="5">
    <source>
        <dbReference type="Proteomes" id="UP000013015"/>
    </source>
</evidence>
<evidence type="ECO:0000313" key="4">
    <source>
        <dbReference type="EMBL" id="ENO17654.1"/>
    </source>
</evidence>
<dbReference type="PANTHER" id="PTHR43022">
    <property type="entry name" value="PROTEIN SMF"/>
    <property type="match status" value="1"/>
</dbReference>
<sequence length="379" mass="40046">MRIEAQAFDIAWWSCVAEPADPHAVALISALGPTEARAWAQAPLPGALPHALEGQGRWEEAHARWAPRAKAPGVQAELEQLEELGGRFIVPGDAQWPESLNDLGPLRPLGLWTIGTLPNNPRVSIVGARAASSAGERNAFDLGAGLAQAGVSTCSGGAFGIDIAAHRGCRAASAPTIAVMAGGLSKPYPLAHEEDFARIIAEGGALISECPSSWRPAKWRFLSRNRIIAALSPVTVVVEASIRSGALATARRAMELGREVGAMPGPLSSSSSEGCHELIRNSATLIRDAQDVLELLEPFTLGGQGTLFGAPVMRDRGVDALNPIPRRVFEALPKRSFARLSRLSRAAGLSESEVLTALAELELAGLIVSDSRGWARRRA</sequence>
<comment type="similarity">
    <text evidence="1">Belongs to the DprA/Smf family.</text>
</comment>
<accession>N6WBS4</accession>
<dbReference type="STRING" id="888050.HMPREF9004_1564"/>
<keyword evidence="5" id="KW-1185">Reference proteome</keyword>
<dbReference type="PANTHER" id="PTHR43022:SF1">
    <property type="entry name" value="PROTEIN SMF"/>
    <property type="match status" value="1"/>
</dbReference>
<dbReference type="eggNOG" id="COG0758">
    <property type="taxonomic scope" value="Bacteria"/>
</dbReference>
<dbReference type="InterPro" id="IPR057666">
    <property type="entry name" value="DrpA_SLOG"/>
</dbReference>
<dbReference type="InterPro" id="IPR041614">
    <property type="entry name" value="DprA_WH"/>
</dbReference>
<feature type="domain" description="Smf/DprA SLOG" evidence="2">
    <location>
        <begin position="88"/>
        <end position="296"/>
    </location>
</feature>
<evidence type="ECO:0000259" key="3">
    <source>
        <dbReference type="Pfam" id="PF17782"/>
    </source>
</evidence>
<dbReference type="EMBL" id="AQHZ01000024">
    <property type="protein sequence ID" value="ENO17654.1"/>
    <property type="molecule type" value="Genomic_DNA"/>
</dbReference>
<dbReference type="Pfam" id="PF17782">
    <property type="entry name" value="WHD_DprA"/>
    <property type="match status" value="1"/>
</dbReference>
<dbReference type="OrthoDB" id="9785707at2"/>
<dbReference type="InterPro" id="IPR003488">
    <property type="entry name" value="DprA"/>
</dbReference>
<dbReference type="Pfam" id="PF02481">
    <property type="entry name" value="DNA_processg_A"/>
    <property type="match status" value="1"/>
</dbReference>
<dbReference type="GO" id="GO:0009294">
    <property type="term" value="P:DNA-mediated transformation"/>
    <property type="evidence" value="ECO:0007669"/>
    <property type="project" value="InterPro"/>
</dbReference>
<evidence type="ECO:0000256" key="1">
    <source>
        <dbReference type="ARBA" id="ARBA00006525"/>
    </source>
</evidence>
<comment type="caution">
    <text evidence="4">The sequence shown here is derived from an EMBL/GenBank/DDBJ whole genome shotgun (WGS) entry which is preliminary data.</text>
</comment>
<gene>
    <name evidence="4" type="ORF">HMPREF9004_1564</name>
</gene>
<dbReference type="Proteomes" id="UP000013015">
    <property type="component" value="Unassembled WGS sequence"/>
</dbReference>
<protein>
    <submittedName>
        <fullName evidence="4">Smf family protein</fullName>
    </submittedName>
</protein>